<protein>
    <submittedName>
        <fullName evidence="2">Unannotated protein</fullName>
    </submittedName>
</protein>
<dbReference type="EMBL" id="CAFBQW010000006">
    <property type="protein sequence ID" value="CAB5060133.1"/>
    <property type="molecule type" value="Genomic_DNA"/>
</dbReference>
<evidence type="ECO:0000313" key="1">
    <source>
        <dbReference type="EMBL" id="CAB5035662.1"/>
    </source>
</evidence>
<reference evidence="2" key="1">
    <citation type="submission" date="2020-05" db="EMBL/GenBank/DDBJ databases">
        <authorList>
            <person name="Chiriac C."/>
            <person name="Salcher M."/>
            <person name="Ghai R."/>
            <person name="Kavagutti S V."/>
        </authorList>
    </citation>
    <scope>NUCLEOTIDE SEQUENCE</scope>
</reference>
<dbReference type="EMBL" id="CAFBPW010000128">
    <property type="protein sequence ID" value="CAB5035662.1"/>
    <property type="molecule type" value="Genomic_DNA"/>
</dbReference>
<name>A0A6J7U295_9ZZZZ</name>
<dbReference type="AlphaFoldDB" id="A0A6J7U295"/>
<organism evidence="2">
    <name type="scientific">freshwater metagenome</name>
    <dbReference type="NCBI Taxonomy" id="449393"/>
    <lineage>
        <taxon>unclassified sequences</taxon>
        <taxon>metagenomes</taxon>
        <taxon>ecological metagenomes</taxon>
    </lineage>
</organism>
<gene>
    <name evidence="1" type="ORF">UFOPK4173_01139</name>
    <name evidence="2" type="ORF">UFOPK4354_00114</name>
</gene>
<sequence length="35" mass="3524">MAHLLVLEEAQTAVQEAAKESAPGASGVSFLSGSH</sequence>
<evidence type="ECO:0000313" key="2">
    <source>
        <dbReference type="EMBL" id="CAB5060133.1"/>
    </source>
</evidence>
<accession>A0A6J7U295</accession>
<proteinExistence type="predicted"/>